<gene>
    <name evidence="2" type="ORF">ENL91_01960</name>
</gene>
<name>A0A7J3UYH1_9CREN</name>
<accession>A0A7J3UYH1</accession>
<dbReference type="AlphaFoldDB" id="A0A7J3UYH1"/>
<evidence type="ECO:0000313" key="2">
    <source>
        <dbReference type="EMBL" id="HHI48918.1"/>
    </source>
</evidence>
<comment type="caution">
    <text evidence="2">The sequence shown here is derived from an EMBL/GenBank/DDBJ whole genome shotgun (WGS) entry which is preliminary data.</text>
</comment>
<feature type="domain" description="DUF6305" evidence="1">
    <location>
        <begin position="39"/>
        <end position="199"/>
    </location>
</feature>
<organism evidence="2">
    <name type="scientific">Candidatus Methanosuratincola petrocarbonis</name>
    <name type="common">ex Vanwonterghem et al. 2016</name>
    <dbReference type="NCBI Taxonomy" id="1867261"/>
    <lineage>
        <taxon>Archaea</taxon>
        <taxon>Thermoproteota</taxon>
        <taxon>Methanosuratincolia</taxon>
        <taxon>Candidatus Methanomethylicales</taxon>
        <taxon>Candidatus Methanomethylicaceae</taxon>
        <taxon>Candidatus Methanosuratincola (ex Vanwonterghem et al. 2016)</taxon>
    </lineage>
</organism>
<evidence type="ECO:0000259" key="1">
    <source>
        <dbReference type="Pfam" id="PF19823"/>
    </source>
</evidence>
<sequence length="209" mass="22306">MMRGWCVSLAILLIPVVAGANQQTLDGFVIPANVPELKPPIVVTTCGQSPGAMMVKLICDTVGIPCVEANLLTAEELAAMCAGPTPPKVLFITTGTSLKGMGAAGVDVDSEVKRCLALIAKARELGLVIIVGQIEGPSRRTDEYDEKSIRAMTPEADLLITRSDVNQDGYFTKIAEEKGIPQIFINQTLDLQKLLPLLFKLTEEKAGGE</sequence>
<dbReference type="EMBL" id="DRVT01000020">
    <property type="protein sequence ID" value="HHI48918.1"/>
    <property type="molecule type" value="Genomic_DNA"/>
</dbReference>
<proteinExistence type="predicted"/>
<dbReference type="Pfam" id="PF19823">
    <property type="entry name" value="DUF6305"/>
    <property type="match status" value="1"/>
</dbReference>
<reference evidence="2" key="1">
    <citation type="journal article" date="2020" name="mSystems">
        <title>Genome- and Community-Level Interaction Insights into Carbon Utilization and Element Cycling Functions of Hydrothermarchaeota in Hydrothermal Sediment.</title>
        <authorList>
            <person name="Zhou Z."/>
            <person name="Liu Y."/>
            <person name="Xu W."/>
            <person name="Pan J."/>
            <person name="Luo Z.H."/>
            <person name="Li M."/>
        </authorList>
    </citation>
    <scope>NUCLEOTIDE SEQUENCE [LARGE SCALE GENOMIC DNA]</scope>
    <source>
        <strain evidence="2">SpSt-1038</strain>
    </source>
</reference>
<protein>
    <recommendedName>
        <fullName evidence="1">DUF6305 domain-containing protein</fullName>
    </recommendedName>
</protein>
<dbReference type="InterPro" id="IPR046272">
    <property type="entry name" value="DUF6305"/>
</dbReference>